<gene>
    <name evidence="1" type="ORF">LCGC14_1521420</name>
</gene>
<dbReference type="EMBL" id="LAZR01011289">
    <property type="protein sequence ID" value="KKM62467.1"/>
    <property type="molecule type" value="Genomic_DNA"/>
</dbReference>
<accession>A0A0F9LZL2</accession>
<dbReference type="AlphaFoldDB" id="A0A0F9LZL2"/>
<organism evidence="1">
    <name type="scientific">marine sediment metagenome</name>
    <dbReference type="NCBI Taxonomy" id="412755"/>
    <lineage>
        <taxon>unclassified sequences</taxon>
        <taxon>metagenomes</taxon>
        <taxon>ecological metagenomes</taxon>
    </lineage>
</organism>
<protein>
    <submittedName>
        <fullName evidence="1">Uncharacterized protein</fullName>
    </submittedName>
</protein>
<proteinExistence type="predicted"/>
<evidence type="ECO:0000313" key="1">
    <source>
        <dbReference type="EMBL" id="KKM62467.1"/>
    </source>
</evidence>
<reference evidence="1" key="1">
    <citation type="journal article" date="2015" name="Nature">
        <title>Complex archaea that bridge the gap between prokaryotes and eukaryotes.</title>
        <authorList>
            <person name="Spang A."/>
            <person name="Saw J.H."/>
            <person name="Jorgensen S.L."/>
            <person name="Zaremba-Niedzwiedzka K."/>
            <person name="Martijn J."/>
            <person name="Lind A.E."/>
            <person name="van Eijk R."/>
            <person name="Schleper C."/>
            <person name="Guy L."/>
            <person name="Ettema T.J."/>
        </authorList>
    </citation>
    <scope>NUCLEOTIDE SEQUENCE</scope>
</reference>
<name>A0A0F9LZL2_9ZZZZ</name>
<comment type="caution">
    <text evidence="1">The sequence shown here is derived from an EMBL/GenBank/DDBJ whole genome shotgun (WGS) entry which is preliminary data.</text>
</comment>
<sequence>MMQELIRAGDALVIYLDFPPVEAEESRKNARKALKEWQRVSDAAKIQLGLLKERGE</sequence>